<accession>A0AB39VEB8</accession>
<protein>
    <submittedName>
        <fullName evidence="1">Uncharacterized protein</fullName>
    </submittedName>
</protein>
<reference evidence="1" key="1">
    <citation type="submission" date="2024-07" db="EMBL/GenBank/DDBJ databases">
        <authorList>
            <person name="Li X.-J."/>
            <person name="Wang X."/>
        </authorList>
    </citation>
    <scope>NUCLEOTIDE SEQUENCE</scope>
    <source>
        <strain evidence="1">HSP-342</strain>
    </source>
</reference>
<evidence type="ECO:0000313" key="1">
    <source>
        <dbReference type="EMBL" id="XDU65716.1"/>
    </source>
</evidence>
<organism evidence="1">
    <name type="scientific">Leptotrichia mesophila</name>
    <dbReference type="NCBI Taxonomy" id="3239303"/>
    <lineage>
        <taxon>Bacteria</taxon>
        <taxon>Fusobacteriati</taxon>
        <taxon>Fusobacteriota</taxon>
        <taxon>Fusobacteriia</taxon>
        <taxon>Fusobacteriales</taxon>
        <taxon>Leptotrichiaceae</taxon>
        <taxon>Leptotrichia</taxon>
    </lineage>
</organism>
<dbReference type="RefSeq" id="WP_369713875.1">
    <property type="nucleotide sequence ID" value="NZ_CP165646.1"/>
</dbReference>
<gene>
    <name evidence="1" type="ORF">AB8B23_06085</name>
</gene>
<proteinExistence type="predicted"/>
<dbReference type="EMBL" id="CP165646">
    <property type="protein sequence ID" value="XDU65716.1"/>
    <property type="molecule type" value="Genomic_DNA"/>
</dbReference>
<sequence length="105" mass="11980">MNYLIKNTLETPNDLGSQNLILGANIGFHQKTIIHALFGNEKNRLDVVKRLLYQSNSDKKLNHLIDDEFSPRVLNRIKIKENGELKSKLAGLVEIRKISQKEVGK</sequence>
<dbReference type="KEGG" id="lmes:AB8B23_06085"/>
<name>A0AB39VEB8_9FUSO</name>
<dbReference type="AlphaFoldDB" id="A0AB39VEB8"/>